<feature type="region of interest" description="Disordered" evidence="1">
    <location>
        <begin position="69"/>
        <end position="111"/>
    </location>
</feature>
<dbReference type="EMBL" id="JACJIP010000017">
    <property type="protein sequence ID" value="MBA9086363.1"/>
    <property type="molecule type" value="Genomic_DNA"/>
</dbReference>
<organism evidence="2 3">
    <name type="scientific">Fontibacillus solani</name>
    <dbReference type="NCBI Taxonomy" id="1572857"/>
    <lineage>
        <taxon>Bacteria</taxon>
        <taxon>Bacillati</taxon>
        <taxon>Bacillota</taxon>
        <taxon>Bacilli</taxon>
        <taxon>Bacillales</taxon>
        <taxon>Paenibacillaceae</taxon>
        <taxon>Fontibacillus</taxon>
    </lineage>
</organism>
<evidence type="ECO:0000313" key="2">
    <source>
        <dbReference type="EMBL" id="MBA9086363.1"/>
    </source>
</evidence>
<name>A0A7W3SUV0_9BACL</name>
<evidence type="ECO:0000256" key="1">
    <source>
        <dbReference type="SAM" id="MobiDB-lite"/>
    </source>
</evidence>
<dbReference type="RefSeq" id="WP_182536433.1">
    <property type="nucleotide sequence ID" value="NZ_JACJIP010000017.1"/>
</dbReference>
<protein>
    <submittedName>
        <fullName evidence="2">F0F1-type ATP synthase epsilon subunit</fullName>
    </submittedName>
</protein>
<comment type="caution">
    <text evidence="2">The sequence shown here is derived from an EMBL/GenBank/DDBJ whole genome shotgun (WGS) entry which is preliminary data.</text>
</comment>
<dbReference type="Proteomes" id="UP000567067">
    <property type="component" value="Unassembled WGS sequence"/>
</dbReference>
<feature type="compositionally biased region" description="Basic and acidic residues" evidence="1">
    <location>
        <begin position="69"/>
        <end position="102"/>
    </location>
</feature>
<accession>A0A7W3SUV0</accession>
<proteinExistence type="predicted"/>
<reference evidence="2 3" key="1">
    <citation type="submission" date="2020-08" db="EMBL/GenBank/DDBJ databases">
        <title>Genomic Encyclopedia of Type Strains, Phase III (KMG-III): the genomes of soil and plant-associated and newly described type strains.</title>
        <authorList>
            <person name="Whitman W."/>
        </authorList>
    </citation>
    <scope>NUCLEOTIDE SEQUENCE [LARGE SCALE GENOMIC DNA]</scope>
    <source>
        <strain evidence="2 3">CECT 8693</strain>
    </source>
</reference>
<keyword evidence="3" id="KW-1185">Reference proteome</keyword>
<dbReference type="AlphaFoldDB" id="A0A7W3SUV0"/>
<evidence type="ECO:0000313" key="3">
    <source>
        <dbReference type="Proteomes" id="UP000567067"/>
    </source>
</evidence>
<gene>
    <name evidence="2" type="ORF">FHR92_002836</name>
</gene>
<sequence length="167" mass="17685">MNLLTPGVMQGLIGASGHMKTAGVSMGVYEIAKNKNDELTMNRAIGYTTDSLKSAAKSSAEAGKALKEAQIEANRKAKAEQEAALEESRRQKAAELKAESQARGDSSSADTIEISAEGRAVFNVEARSEIDVPVVAHTEKVVSEPKVYSPQGDIKIVPSEPNISISV</sequence>